<evidence type="ECO:0000313" key="1">
    <source>
        <dbReference type="EMBL" id="KAG7356491.1"/>
    </source>
</evidence>
<name>A0A9K3L8X0_9STRA</name>
<accession>A0A9K3L8X0</accession>
<protein>
    <submittedName>
        <fullName evidence="1">Uncharacterized protein</fullName>
    </submittedName>
</protein>
<reference evidence="1" key="1">
    <citation type="journal article" date="2021" name="Sci. Rep.">
        <title>Diploid genomic architecture of Nitzschia inconspicua, an elite biomass production diatom.</title>
        <authorList>
            <person name="Oliver A."/>
            <person name="Podell S."/>
            <person name="Pinowska A."/>
            <person name="Traller J.C."/>
            <person name="Smith S.R."/>
            <person name="McClure R."/>
            <person name="Beliaev A."/>
            <person name="Bohutskyi P."/>
            <person name="Hill E.A."/>
            <person name="Rabines A."/>
            <person name="Zheng H."/>
            <person name="Allen L.Z."/>
            <person name="Kuo A."/>
            <person name="Grigoriev I.V."/>
            <person name="Allen A.E."/>
            <person name="Hazlebeck D."/>
            <person name="Allen E.E."/>
        </authorList>
    </citation>
    <scope>NUCLEOTIDE SEQUENCE</scope>
    <source>
        <strain evidence="1">Hildebrandi</strain>
    </source>
</reference>
<dbReference type="AlphaFoldDB" id="A0A9K3L8X0"/>
<proteinExistence type="predicted"/>
<keyword evidence="2" id="KW-1185">Reference proteome</keyword>
<dbReference type="OrthoDB" id="2335338at2759"/>
<reference evidence="1" key="2">
    <citation type="submission" date="2021-04" db="EMBL/GenBank/DDBJ databases">
        <authorList>
            <person name="Podell S."/>
        </authorList>
    </citation>
    <scope>NUCLEOTIDE SEQUENCE</scope>
    <source>
        <strain evidence="1">Hildebrandi</strain>
    </source>
</reference>
<dbReference type="EMBL" id="JAGRRH010000015">
    <property type="protein sequence ID" value="KAG7356491.1"/>
    <property type="molecule type" value="Genomic_DNA"/>
</dbReference>
<dbReference type="Proteomes" id="UP000693970">
    <property type="component" value="Unassembled WGS sequence"/>
</dbReference>
<organism evidence="1 2">
    <name type="scientific">Nitzschia inconspicua</name>
    <dbReference type="NCBI Taxonomy" id="303405"/>
    <lineage>
        <taxon>Eukaryota</taxon>
        <taxon>Sar</taxon>
        <taxon>Stramenopiles</taxon>
        <taxon>Ochrophyta</taxon>
        <taxon>Bacillariophyta</taxon>
        <taxon>Bacillariophyceae</taxon>
        <taxon>Bacillariophycidae</taxon>
        <taxon>Bacillariales</taxon>
        <taxon>Bacillariaceae</taxon>
        <taxon>Nitzschia</taxon>
    </lineage>
</organism>
<gene>
    <name evidence="1" type="ORF">IV203_001177</name>
</gene>
<evidence type="ECO:0000313" key="2">
    <source>
        <dbReference type="Proteomes" id="UP000693970"/>
    </source>
</evidence>
<comment type="caution">
    <text evidence="1">The sequence shown here is derived from an EMBL/GenBank/DDBJ whole genome shotgun (WGS) entry which is preliminary data.</text>
</comment>
<sequence>MNCQLRDLLLGPLQSKVMPQSMQIRRKQKRWAAVEMMVLALMGAVCSFSAFAFQTSPSYHAVRVHALETPCKGLKLQRNSVVAPSRLASASVLLHLSDDNNNGSFENESVPDDNDEISGEDSKFNAEIVRRQLESLILSDETSGKLQDETNYVTSERKPFSLTQFLSECRGVLSPKGGDDTSRGKKPETDCDTYDSVVFESLLPPRPPMSTAERMRREREIQLLQLLEDNDDVSGDLWDLWYSERGPVFKDRLTKTDSLLANPNTWKQCEKQLLELINDPPSSSDENRPGVYFVEAINRMATLYFLQGRLKDSYALCRLVIYLKPWHFGALSGIVQVSIGLGNRDEARFWAERRLPTLLAGTSFPPFSIDIGSENVPRNPRRKEWCRIALKNASMLLAQAEVNTGKRFGKPEDYYVRKGLNQTSPSVDPNQDEEAWQ</sequence>